<evidence type="ECO:0000256" key="1">
    <source>
        <dbReference type="SAM" id="MobiDB-lite"/>
    </source>
</evidence>
<dbReference type="OrthoDB" id="3199616at2"/>
<name>A0A3A3GG77_PANTH</name>
<evidence type="ECO:0008006" key="4">
    <source>
        <dbReference type="Google" id="ProtNLM"/>
    </source>
</evidence>
<gene>
    <name evidence="2" type="ORF">DQX05_14955</name>
</gene>
<dbReference type="RefSeq" id="WP_119794372.1">
    <property type="nucleotide sequence ID" value="NZ_QYZD01000012.1"/>
</dbReference>
<dbReference type="Proteomes" id="UP000266177">
    <property type="component" value="Unassembled WGS sequence"/>
</dbReference>
<reference evidence="2 3" key="1">
    <citation type="submission" date="2018-09" db="EMBL/GenBank/DDBJ databases">
        <title>Paenibacillus SK2017-BO5.</title>
        <authorList>
            <person name="Piskunova J.V."/>
            <person name="Dubiley S.A."/>
            <person name="Severinov K.V."/>
        </authorList>
    </citation>
    <scope>NUCLEOTIDE SEQUENCE [LARGE SCALE GENOMIC DNA]</scope>
    <source>
        <strain evidence="2 3">BO5</strain>
    </source>
</reference>
<protein>
    <recommendedName>
        <fullName evidence="4">Polysaccharide pyruvyl transferase domain-containing protein</fullName>
    </recommendedName>
</protein>
<dbReference type="AlphaFoldDB" id="A0A3A3GG77"/>
<accession>A0A3A3GG77</accession>
<evidence type="ECO:0000313" key="2">
    <source>
        <dbReference type="EMBL" id="RJG23162.1"/>
    </source>
</evidence>
<evidence type="ECO:0000313" key="3">
    <source>
        <dbReference type="Proteomes" id="UP000266177"/>
    </source>
</evidence>
<proteinExistence type="predicted"/>
<feature type="region of interest" description="Disordered" evidence="1">
    <location>
        <begin position="158"/>
        <end position="186"/>
    </location>
</feature>
<comment type="caution">
    <text evidence="2">The sequence shown here is derived from an EMBL/GenBank/DDBJ whole genome shotgun (WGS) entry which is preliminary data.</text>
</comment>
<organism evidence="2 3">
    <name type="scientific">Paenibacillus thiaminolyticus</name>
    <name type="common">Bacillus thiaminolyticus</name>
    <dbReference type="NCBI Taxonomy" id="49283"/>
    <lineage>
        <taxon>Bacteria</taxon>
        <taxon>Bacillati</taxon>
        <taxon>Bacillota</taxon>
        <taxon>Bacilli</taxon>
        <taxon>Bacillales</taxon>
        <taxon>Paenibacillaceae</taxon>
        <taxon>Paenibacillus</taxon>
    </lineage>
</organism>
<sequence length="200" mass="22605">MKRFSDRRTIGIVIFAYSSFPFEAMLRLFLRLSSQGYHLALTPVINHPTNRFSEFGMCNRLYQAMKARDPRASVESLPLLMELDVTYSIIQSIDMLISYKLHPSLAALRAGKPVFAFSMMNKVRSLLRQCGMEEYVCSYQEPEEVYWPRNRGLPRIWPDQGAGGAAPHSPVRTRERSPASPAEDGYRAAMPAASPVLMAV</sequence>
<dbReference type="EMBL" id="QYZD01000012">
    <property type="protein sequence ID" value="RJG23162.1"/>
    <property type="molecule type" value="Genomic_DNA"/>
</dbReference>